<dbReference type="Pfam" id="PF13884">
    <property type="entry name" value="Peptidase_S74"/>
    <property type="match status" value="1"/>
</dbReference>
<accession>A0A2G4RG83</accession>
<dbReference type="InterPro" id="IPR036388">
    <property type="entry name" value="WH-like_DNA-bd_sf"/>
</dbReference>
<comment type="caution">
    <text evidence="2">The sequence shown here is derived from an EMBL/GenBank/DDBJ whole genome shotgun (WGS) entry which is preliminary data.</text>
</comment>
<dbReference type="AlphaFoldDB" id="A0A2G4RG83"/>
<dbReference type="InterPro" id="IPR030392">
    <property type="entry name" value="S74_ICA"/>
</dbReference>
<feature type="domain" description="Peptidase S74" evidence="1">
    <location>
        <begin position="214"/>
        <end position="365"/>
    </location>
</feature>
<dbReference type="EMBL" id="PEBQ01000003">
    <property type="protein sequence ID" value="PHY95510.1"/>
    <property type="molecule type" value="Genomic_DNA"/>
</dbReference>
<dbReference type="Gene3D" id="1.10.10.10">
    <property type="entry name" value="Winged helix-like DNA-binding domain superfamily/Winged helix DNA-binding domain"/>
    <property type="match status" value="1"/>
</dbReference>
<reference evidence="2 3" key="1">
    <citation type="submission" date="2017-10" db="EMBL/GenBank/DDBJ databases">
        <title>Genomic analysis of the genus Acetobacter.</title>
        <authorList>
            <person name="Kim K.H."/>
            <person name="Chun B.H."/>
            <person name="Son A.R."/>
            <person name="Jeon C.O."/>
        </authorList>
    </citation>
    <scope>NUCLEOTIDE SEQUENCE [LARGE SCALE GENOMIC DNA]</scope>
    <source>
        <strain evidence="2 3">LHT 2458</strain>
    </source>
</reference>
<dbReference type="OrthoDB" id="564699at2"/>
<sequence>MAYGAPTNLDLSACNVTATGGSTMQTLADLGKAVADNATAVAAAQDAASAAQTTAAAASASAGTAQTNATAAAASAATALTTAQDAQTTAAAAQTTANAAVPTSMAGQPNGYSALDNYAGILVPTSTQDNKTSVITFNEGVTASGAQSVLNFYGSGASNKPAQIWSITDSDKNTALTLNYIQRVRSYGDGYTDLGMASMAWNNIYSKTAVQVTSDATQKTIIGSLGDANYADGQKLASALFGLNTAMFQLNASIATKGAANARLHAGFIAQQVEAAITAAGLDPAKYALWTNSPVYETTEVDTGKKDAQGNAIIENVTSLKKDARGNQVYTQMLRYDQILCVLFEACKAKIAAQDNALAALTTRVAALEAKSAAPATGSAS</sequence>
<protein>
    <recommendedName>
        <fullName evidence="1">Peptidase S74 domain-containing protein</fullName>
    </recommendedName>
</protein>
<dbReference type="RefSeq" id="WP_099540119.1">
    <property type="nucleotide sequence ID" value="NZ_PEBQ01000003.1"/>
</dbReference>
<name>A0A2G4RG83_9PROT</name>
<evidence type="ECO:0000313" key="3">
    <source>
        <dbReference type="Proteomes" id="UP000228751"/>
    </source>
</evidence>
<keyword evidence="3" id="KW-1185">Reference proteome</keyword>
<evidence type="ECO:0000313" key="2">
    <source>
        <dbReference type="EMBL" id="PHY95510.1"/>
    </source>
</evidence>
<proteinExistence type="predicted"/>
<organism evidence="2 3">
    <name type="scientific">Acetobacter pomorum</name>
    <dbReference type="NCBI Taxonomy" id="65959"/>
    <lineage>
        <taxon>Bacteria</taxon>
        <taxon>Pseudomonadati</taxon>
        <taxon>Pseudomonadota</taxon>
        <taxon>Alphaproteobacteria</taxon>
        <taxon>Acetobacterales</taxon>
        <taxon>Acetobacteraceae</taxon>
        <taxon>Acetobacter</taxon>
    </lineage>
</organism>
<evidence type="ECO:0000259" key="1">
    <source>
        <dbReference type="PROSITE" id="PS51688"/>
    </source>
</evidence>
<gene>
    <name evidence="2" type="ORF">CSR02_00755</name>
</gene>
<dbReference type="Proteomes" id="UP000228751">
    <property type="component" value="Unassembled WGS sequence"/>
</dbReference>
<dbReference type="PROSITE" id="PS51688">
    <property type="entry name" value="ICA"/>
    <property type="match status" value="1"/>
</dbReference>